<comment type="caution">
    <text evidence="1">The sequence shown here is derived from an EMBL/GenBank/DDBJ whole genome shotgun (WGS) entry which is preliminary data.</text>
</comment>
<proteinExistence type="predicted"/>
<keyword evidence="2" id="KW-1185">Reference proteome</keyword>
<reference evidence="2" key="1">
    <citation type="journal article" date="2019" name="Int. J. Syst. Evol. Microbiol.">
        <title>The Global Catalogue of Microorganisms (GCM) 10K type strain sequencing project: providing services to taxonomists for standard genome sequencing and annotation.</title>
        <authorList>
            <consortium name="The Broad Institute Genomics Platform"/>
            <consortium name="The Broad Institute Genome Sequencing Center for Infectious Disease"/>
            <person name="Wu L."/>
            <person name="Ma J."/>
        </authorList>
    </citation>
    <scope>NUCLEOTIDE SEQUENCE [LARGE SCALE GENOMIC DNA]</scope>
    <source>
        <strain evidence="2">CCUG 37865</strain>
    </source>
</reference>
<protein>
    <submittedName>
        <fullName evidence="1">Uncharacterized protein</fullName>
    </submittedName>
</protein>
<sequence length="45" mass="4707">MGIATAAVVIIMIAINFFDGGNGEEGVTNIFDAILGGVLKLFMFD</sequence>
<gene>
    <name evidence="1" type="ORF">ACFOY7_08525</name>
</gene>
<evidence type="ECO:0000313" key="1">
    <source>
        <dbReference type="EMBL" id="MFC4403119.1"/>
    </source>
</evidence>
<accession>A0ABV8WYK7</accession>
<evidence type="ECO:0000313" key="2">
    <source>
        <dbReference type="Proteomes" id="UP001595882"/>
    </source>
</evidence>
<dbReference type="Proteomes" id="UP001595882">
    <property type="component" value="Unassembled WGS sequence"/>
</dbReference>
<organism evidence="1 2">
    <name type="scientific">Gracilibacillus xinjiangensis</name>
    <dbReference type="NCBI Taxonomy" id="1193282"/>
    <lineage>
        <taxon>Bacteria</taxon>
        <taxon>Bacillati</taxon>
        <taxon>Bacillota</taxon>
        <taxon>Bacilli</taxon>
        <taxon>Bacillales</taxon>
        <taxon>Bacillaceae</taxon>
        <taxon>Gracilibacillus</taxon>
    </lineage>
</organism>
<name>A0ABV8WYK7_9BACI</name>
<dbReference type="RefSeq" id="WP_390251354.1">
    <property type="nucleotide sequence ID" value="NZ_JBHSDT010000004.1"/>
</dbReference>
<dbReference type="EMBL" id="JBHSDT010000004">
    <property type="protein sequence ID" value="MFC4403119.1"/>
    <property type="molecule type" value="Genomic_DNA"/>
</dbReference>